<dbReference type="Pfam" id="PF08360">
    <property type="entry name" value="TetR_C_5"/>
    <property type="match status" value="1"/>
</dbReference>
<dbReference type="SUPFAM" id="SSF48498">
    <property type="entry name" value="Tetracyclin repressor-like, C-terminal domain"/>
    <property type="match status" value="1"/>
</dbReference>
<dbReference type="AlphaFoldDB" id="F6DSS2"/>
<dbReference type="SUPFAM" id="SSF46689">
    <property type="entry name" value="Homeodomain-like"/>
    <property type="match status" value="1"/>
</dbReference>
<dbReference type="GO" id="GO:0045892">
    <property type="term" value="P:negative regulation of DNA-templated transcription"/>
    <property type="evidence" value="ECO:0007669"/>
    <property type="project" value="InterPro"/>
</dbReference>
<dbReference type="OrthoDB" id="13453at2"/>
<evidence type="ECO:0000313" key="7">
    <source>
        <dbReference type="Proteomes" id="UP000009234"/>
    </source>
</evidence>
<dbReference type="GO" id="GO:0003700">
    <property type="term" value="F:DNA-binding transcription factor activity"/>
    <property type="evidence" value="ECO:0007669"/>
    <property type="project" value="InterPro"/>
</dbReference>
<dbReference type="EMBL" id="CP002780">
    <property type="protein sequence ID" value="AEG58891.1"/>
    <property type="molecule type" value="Genomic_DNA"/>
</dbReference>
<dbReference type="InterPro" id="IPR036271">
    <property type="entry name" value="Tet_transcr_reg_TetR-rel_C_sf"/>
</dbReference>
<proteinExistence type="predicted"/>
<gene>
    <name evidence="6" type="ordered locus">Desru_0606</name>
</gene>
<dbReference type="InterPro" id="IPR023772">
    <property type="entry name" value="DNA-bd_HTH_TetR-type_CS"/>
</dbReference>
<evidence type="ECO:0000259" key="5">
    <source>
        <dbReference type="PROSITE" id="PS50977"/>
    </source>
</evidence>
<evidence type="ECO:0000256" key="4">
    <source>
        <dbReference type="PROSITE-ProRule" id="PRU00335"/>
    </source>
</evidence>
<keyword evidence="2 4" id="KW-0238">DNA-binding</keyword>
<dbReference type="PROSITE" id="PS50977">
    <property type="entry name" value="HTH_TETR_2"/>
    <property type="match status" value="1"/>
</dbReference>
<dbReference type="PRINTS" id="PR00455">
    <property type="entry name" value="HTHTETR"/>
</dbReference>
<dbReference type="PANTHER" id="PTHR47506:SF6">
    <property type="entry name" value="HTH-TYPE TRANSCRIPTIONAL REPRESSOR NEMR"/>
    <property type="match status" value="1"/>
</dbReference>
<dbReference type="Pfam" id="PF00440">
    <property type="entry name" value="TetR_N"/>
    <property type="match status" value="1"/>
</dbReference>
<dbReference type="Gene3D" id="1.10.10.60">
    <property type="entry name" value="Homeodomain-like"/>
    <property type="match status" value="1"/>
</dbReference>
<evidence type="ECO:0000313" key="6">
    <source>
        <dbReference type="EMBL" id="AEG58891.1"/>
    </source>
</evidence>
<sequence length="191" mass="21850">MKNKPKKDIIADAALSCFLASGYGATSVDEIVKASGVSKGGIYWHFKSKEDIFLYLFERWVNQWRHNYLASVNKTHSTADKLTLFTEQRIRNIDTSISALMLEFLLQSKDQETIDKMNMDIDQPTNFIFKIIEEGIAKGEFKSLNPKVLTLCFFAIFDGLSLQFLLHRNKELLEETTRETLNIFLTGVSVP</sequence>
<reference evidence="6 7" key="2">
    <citation type="journal article" date="2012" name="Stand. Genomic Sci.">
        <title>Complete genome sequence of the sulfate-reducing firmicute Desulfotomaculum ruminis type strain (DL(T)).</title>
        <authorList>
            <person name="Spring S."/>
            <person name="Visser M."/>
            <person name="Lu M."/>
            <person name="Copeland A."/>
            <person name="Lapidus A."/>
            <person name="Lucas S."/>
            <person name="Cheng J.F."/>
            <person name="Han C."/>
            <person name="Tapia R."/>
            <person name="Goodwin L.A."/>
            <person name="Pitluck S."/>
            <person name="Ivanova N."/>
            <person name="Land M."/>
            <person name="Hauser L."/>
            <person name="Larimer F."/>
            <person name="Rohde M."/>
            <person name="Goker M."/>
            <person name="Detter J.C."/>
            <person name="Kyrpides N.C."/>
            <person name="Woyke T."/>
            <person name="Schaap P.J."/>
            <person name="Plugge C.M."/>
            <person name="Muyzer G."/>
            <person name="Kuever J."/>
            <person name="Pereira I.A."/>
            <person name="Parshina S.N."/>
            <person name="Bernier-Latmani R."/>
            <person name="Stams A.J."/>
            <person name="Klenk H.P."/>
        </authorList>
    </citation>
    <scope>NUCLEOTIDE SEQUENCE [LARGE SCALE GENOMIC DNA]</scope>
    <source>
        <strain evidence="7">ATCC 23193 / DSM 2154 / NCIB 8452 / DL</strain>
    </source>
</reference>
<feature type="domain" description="HTH tetR-type" evidence="5">
    <location>
        <begin position="4"/>
        <end position="64"/>
    </location>
</feature>
<keyword evidence="7" id="KW-1185">Reference proteome</keyword>
<dbReference type="InterPro" id="IPR001647">
    <property type="entry name" value="HTH_TetR"/>
</dbReference>
<evidence type="ECO:0000256" key="3">
    <source>
        <dbReference type="ARBA" id="ARBA00023163"/>
    </source>
</evidence>
<dbReference type="KEGG" id="dru:Desru_0606"/>
<name>F6DSS2_DESRL</name>
<dbReference type="Gene3D" id="1.10.357.10">
    <property type="entry name" value="Tetracycline Repressor, domain 2"/>
    <property type="match status" value="1"/>
</dbReference>
<feature type="DNA-binding region" description="H-T-H motif" evidence="4">
    <location>
        <begin position="27"/>
        <end position="46"/>
    </location>
</feature>
<dbReference type="RefSeq" id="WP_013840665.1">
    <property type="nucleotide sequence ID" value="NC_015589.1"/>
</dbReference>
<accession>F6DSS2</accession>
<dbReference type="HOGENOM" id="CLU_069356_12_2_9"/>
<evidence type="ECO:0000256" key="2">
    <source>
        <dbReference type="ARBA" id="ARBA00023125"/>
    </source>
</evidence>
<dbReference type="InterPro" id="IPR013571">
    <property type="entry name" value="Tscrpt_reg_QacR_C"/>
</dbReference>
<dbReference type="Proteomes" id="UP000009234">
    <property type="component" value="Chromosome"/>
</dbReference>
<evidence type="ECO:0000256" key="1">
    <source>
        <dbReference type="ARBA" id="ARBA00023015"/>
    </source>
</evidence>
<dbReference type="PANTHER" id="PTHR47506">
    <property type="entry name" value="TRANSCRIPTIONAL REGULATORY PROTEIN"/>
    <property type="match status" value="1"/>
</dbReference>
<dbReference type="STRING" id="696281.Desru_0606"/>
<dbReference type="InterPro" id="IPR009057">
    <property type="entry name" value="Homeodomain-like_sf"/>
</dbReference>
<dbReference type="eggNOG" id="COG1309">
    <property type="taxonomic scope" value="Bacteria"/>
</dbReference>
<keyword evidence="3" id="KW-0804">Transcription</keyword>
<organism evidence="6 7">
    <name type="scientific">Desulforamulus ruminis (strain ATCC 23193 / DSM 2154 / NCIMB 8452 / DL)</name>
    <name type="common">Desulfotomaculum ruminis</name>
    <dbReference type="NCBI Taxonomy" id="696281"/>
    <lineage>
        <taxon>Bacteria</taxon>
        <taxon>Bacillati</taxon>
        <taxon>Bacillota</taxon>
        <taxon>Clostridia</taxon>
        <taxon>Eubacteriales</taxon>
        <taxon>Peptococcaceae</taxon>
        <taxon>Desulforamulus</taxon>
    </lineage>
</organism>
<reference evidence="7" key="1">
    <citation type="submission" date="2011-05" db="EMBL/GenBank/DDBJ databases">
        <title>Complete sequence of Desulfotomaculum ruminis DSM 2154.</title>
        <authorList>
            <person name="Lucas S."/>
            <person name="Copeland A."/>
            <person name="Lapidus A."/>
            <person name="Cheng J.-F."/>
            <person name="Goodwin L."/>
            <person name="Pitluck S."/>
            <person name="Lu M."/>
            <person name="Detter J.C."/>
            <person name="Han C."/>
            <person name="Tapia R."/>
            <person name="Land M."/>
            <person name="Hauser L."/>
            <person name="Kyrpides N."/>
            <person name="Ivanova N."/>
            <person name="Mikhailova N."/>
            <person name="Pagani I."/>
            <person name="Stams A.J.M."/>
            <person name="Plugge C.M."/>
            <person name="Muyzer G."/>
            <person name="Kuever J."/>
            <person name="Parshina S.N."/>
            <person name="Ivanova A.E."/>
            <person name="Nazina T.N."/>
            <person name="Brambilla E."/>
            <person name="Spring S."/>
            <person name="Klenk H.-P."/>
            <person name="Woyke T."/>
        </authorList>
    </citation>
    <scope>NUCLEOTIDE SEQUENCE [LARGE SCALE GENOMIC DNA]</scope>
    <source>
        <strain evidence="7">ATCC 23193 / DSM 2154 / NCIB 8452 / DL</strain>
    </source>
</reference>
<dbReference type="GO" id="GO:0003677">
    <property type="term" value="F:DNA binding"/>
    <property type="evidence" value="ECO:0007669"/>
    <property type="project" value="UniProtKB-UniRule"/>
</dbReference>
<dbReference type="PROSITE" id="PS01081">
    <property type="entry name" value="HTH_TETR_1"/>
    <property type="match status" value="1"/>
</dbReference>
<keyword evidence="1" id="KW-0805">Transcription regulation</keyword>
<protein>
    <submittedName>
        <fullName evidence="6">Regulatory protein TetR</fullName>
    </submittedName>
</protein>